<comment type="caution">
    <text evidence="3">The sequence shown here is derived from an EMBL/GenBank/DDBJ whole genome shotgun (WGS) entry which is preliminary data.</text>
</comment>
<keyword evidence="1" id="KW-1133">Transmembrane helix</keyword>
<keyword evidence="4" id="KW-1185">Reference proteome</keyword>
<feature type="transmembrane region" description="Helical" evidence="1">
    <location>
        <begin position="15"/>
        <end position="34"/>
    </location>
</feature>
<dbReference type="Proteomes" id="UP000019249">
    <property type="component" value="Unassembled WGS sequence"/>
</dbReference>
<organism evidence="3 4">
    <name type="scientific">Listeria floridensis FSL S10-1187</name>
    <dbReference type="NCBI Taxonomy" id="1265817"/>
    <lineage>
        <taxon>Bacteria</taxon>
        <taxon>Bacillati</taxon>
        <taxon>Bacillota</taxon>
        <taxon>Bacilli</taxon>
        <taxon>Bacillales</taxon>
        <taxon>Listeriaceae</taxon>
        <taxon>Listeria</taxon>
    </lineage>
</organism>
<feature type="domain" description="YdbS-like PH" evidence="2">
    <location>
        <begin position="34"/>
        <end position="84"/>
    </location>
</feature>
<evidence type="ECO:0000259" key="2">
    <source>
        <dbReference type="Pfam" id="PF03703"/>
    </source>
</evidence>
<sequence length="122" mass="13833">KEIKLSWAGLIPSLLWSWILIWIPSMITAVKIATTKYTITGNQLTITTGLLNKRKEGIDLYRIKNVSSNQSVFGYGNIHITDQNNVTHILQYVADSNNISGLVKDYAQTARKEQNIRVHESF</sequence>
<evidence type="ECO:0000313" key="4">
    <source>
        <dbReference type="Proteomes" id="UP000019249"/>
    </source>
</evidence>
<keyword evidence="1" id="KW-0472">Membrane</keyword>
<accession>A0ABN0RBF2</accession>
<protein>
    <recommendedName>
        <fullName evidence="2">YdbS-like PH domain-containing protein</fullName>
    </recommendedName>
</protein>
<proteinExistence type="predicted"/>
<gene>
    <name evidence="3" type="ORF">MFLO_15553</name>
</gene>
<name>A0ABN0RBF2_9LIST</name>
<dbReference type="InterPro" id="IPR005182">
    <property type="entry name" value="YdbS-like_PH"/>
</dbReference>
<dbReference type="EMBL" id="AODF01000054">
    <property type="protein sequence ID" value="EUJ25242.1"/>
    <property type="molecule type" value="Genomic_DNA"/>
</dbReference>
<dbReference type="RefSeq" id="WP_036098577.1">
    <property type="nucleotide sequence ID" value="NZ_AODF01000054.1"/>
</dbReference>
<feature type="non-terminal residue" evidence="3">
    <location>
        <position position="1"/>
    </location>
</feature>
<evidence type="ECO:0000313" key="3">
    <source>
        <dbReference type="EMBL" id="EUJ25242.1"/>
    </source>
</evidence>
<keyword evidence="1" id="KW-0812">Transmembrane</keyword>
<reference evidence="3 4" key="1">
    <citation type="journal article" date="2014" name="Int. J. Syst. Evol. Microbiol.">
        <title>Listeria floridensis sp. nov., Listeria aquatica sp. nov., Listeria cornellensis sp. nov., Listeria riparia sp. nov. and Listeria grandensis sp. nov., from agricultural and natural environments.</title>
        <authorList>
            <person name="den Bakker H.C."/>
            <person name="Warchocki S."/>
            <person name="Wright E.M."/>
            <person name="Allred A.F."/>
            <person name="Ahlstrom C."/>
            <person name="Manuel C.S."/>
            <person name="Stasiewicz M.J."/>
            <person name="Burrell A."/>
            <person name="Roof S."/>
            <person name="Strawn L."/>
            <person name="Fortes E.D."/>
            <person name="Nightingale K.K."/>
            <person name="Kephart D."/>
            <person name="Wiedmann M."/>
        </authorList>
    </citation>
    <scope>NUCLEOTIDE SEQUENCE [LARGE SCALE GENOMIC DNA]</scope>
    <source>
        <strain evidence="3 4">FSL S10-1187</strain>
    </source>
</reference>
<dbReference type="Pfam" id="PF03703">
    <property type="entry name" value="bPH_2"/>
    <property type="match status" value="1"/>
</dbReference>
<evidence type="ECO:0000256" key="1">
    <source>
        <dbReference type="SAM" id="Phobius"/>
    </source>
</evidence>